<accession>A0A2V2YSQ1</accession>
<reference evidence="1 2" key="1">
    <citation type="submission" date="2018-05" db="EMBL/GenBank/DDBJ databases">
        <title>Genomic Encyclopedia of Type Strains, Phase III (KMG-III): the genomes of soil and plant-associated and newly described type strains.</title>
        <authorList>
            <person name="Whitman W."/>
        </authorList>
    </citation>
    <scope>NUCLEOTIDE SEQUENCE [LARGE SCALE GENOMIC DNA]</scope>
    <source>
        <strain evidence="1 2">CECT 5696</strain>
    </source>
</reference>
<organism evidence="1 2">
    <name type="scientific">Paenibacillus cellulosilyticus</name>
    <dbReference type="NCBI Taxonomy" id="375489"/>
    <lineage>
        <taxon>Bacteria</taxon>
        <taxon>Bacillati</taxon>
        <taxon>Bacillota</taxon>
        <taxon>Bacilli</taxon>
        <taxon>Bacillales</taxon>
        <taxon>Paenibacillaceae</taxon>
        <taxon>Paenibacillus</taxon>
    </lineage>
</organism>
<evidence type="ECO:0000313" key="2">
    <source>
        <dbReference type="Proteomes" id="UP000246635"/>
    </source>
</evidence>
<dbReference type="OrthoDB" id="199763at2"/>
<gene>
    <name evidence="1" type="ORF">DFQ01_110117</name>
</gene>
<dbReference type="EMBL" id="QGTQ01000010">
    <property type="protein sequence ID" value="PWW01227.1"/>
    <property type="molecule type" value="Genomic_DNA"/>
</dbReference>
<protein>
    <recommendedName>
        <fullName evidence="3">AbrB family looped-hinge helix DNA binding protein</fullName>
    </recommendedName>
</protein>
<evidence type="ECO:0008006" key="3">
    <source>
        <dbReference type="Google" id="ProtNLM"/>
    </source>
</evidence>
<sequence>MAEIVQQIQKRMIISLAAIAKSSSLDIKEGDYLLFEEREDGILLRPVVWQPKEKKVDS</sequence>
<dbReference type="RefSeq" id="WP_146216880.1">
    <property type="nucleotide sequence ID" value="NZ_CP054613.1"/>
</dbReference>
<proteinExistence type="predicted"/>
<comment type="caution">
    <text evidence="1">The sequence shown here is derived from an EMBL/GenBank/DDBJ whole genome shotgun (WGS) entry which is preliminary data.</text>
</comment>
<evidence type="ECO:0000313" key="1">
    <source>
        <dbReference type="EMBL" id="PWW01227.1"/>
    </source>
</evidence>
<dbReference type="Proteomes" id="UP000246635">
    <property type="component" value="Unassembled WGS sequence"/>
</dbReference>
<keyword evidence="2" id="KW-1185">Reference proteome</keyword>
<name>A0A2V2YSQ1_9BACL</name>
<dbReference type="AlphaFoldDB" id="A0A2V2YSQ1"/>